<evidence type="ECO:0000256" key="5">
    <source>
        <dbReference type="SAM" id="MobiDB-lite"/>
    </source>
</evidence>
<comment type="similarity">
    <text evidence="1">Belongs to the 'GDSL' lipolytic enzyme family.</text>
</comment>
<gene>
    <name evidence="6" type="ORF">NE237_030335</name>
</gene>
<dbReference type="GO" id="GO:0016788">
    <property type="term" value="F:hydrolase activity, acting on ester bonds"/>
    <property type="evidence" value="ECO:0007669"/>
    <property type="project" value="InterPro"/>
</dbReference>
<dbReference type="InterPro" id="IPR001087">
    <property type="entry name" value="GDSL"/>
</dbReference>
<evidence type="ECO:0000256" key="3">
    <source>
        <dbReference type="ARBA" id="ARBA00022801"/>
    </source>
</evidence>
<evidence type="ECO:0000313" key="7">
    <source>
        <dbReference type="Proteomes" id="UP001141806"/>
    </source>
</evidence>
<evidence type="ECO:0000313" key="6">
    <source>
        <dbReference type="EMBL" id="KAJ4953503.1"/>
    </source>
</evidence>
<dbReference type="PANTHER" id="PTHR22835">
    <property type="entry name" value="ZINC FINGER FYVE DOMAIN CONTAINING PROTEIN"/>
    <property type="match status" value="1"/>
</dbReference>
<evidence type="ECO:0000256" key="2">
    <source>
        <dbReference type="ARBA" id="ARBA00022729"/>
    </source>
</evidence>
<evidence type="ECO:0000256" key="4">
    <source>
        <dbReference type="ARBA" id="ARBA00023180"/>
    </source>
</evidence>
<reference evidence="6" key="1">
    <citation type="journal article" date="2023" name="Plant J.">
        <title>The genome of the king protea, Protea cynaroides.</title>
        <authorList>
            <person name="Chang J."/>
            <person name="Duong T.A."/>
            <person name="Schoeman C."/>
            <person name="Ma X."/>
            <person name="Roodt D."/>
            <person name="Barker N."/>
            <person name="Li Z."/>
            <person name="Van de Peer Y."/>
            <person name="Mizrachi E."/>
        </authorList>
    </citation>
    <scope>NUCLEOTIDE SEQUENCE</scope>
    <source>
        <tissue evidence="6">Young leaves</tissue>
    </source>
</reference>
<proteinExistence type="inferred from homology"/>
<dbReference type="InterPro" id="IPR036514">
    <property type="entry name" value="SGNH_hydro_sf"/>
</dbReference>
<accession>A0A9Q0GTI8</accession>
<keyword evidence="2" id="KW-0732">Signal</keyword>
<dbReference type="CDD" id="cd01837">
    <property type="entry name" value="SGNH_plant_lipase_like"/>
    <property type="match status" value="1"/>
</dbReference>
<keyword evidence="4" id="KW-0325">Glycoprotein</keyword>
<dbReference type="Gene3D" id="3.40.50.1110">
    <property type="entry name" value="SGNH hydrolase"/>
    <property type="match status" value="1"/>
</dbReference>
<dbReference type="AlphaFoldDB" id="A0A9Q0GTI8"/>
<feature type="region of interest" description="Disordered" evidence="5">
    <location>
        <begin position="1"/>
        <end position="37"/>
    </location>
</feature>
<name>A0A9Q0GTI8_9MAGN</name>
<organism evidence="6 7">
    <name type="scientific">Protea cynaroides</name>
    <dbReference type="NCBI Taxonomy" id="273540"/>
    <lineage>
        <taxon>Eukaryota</taxon>
        <taxon>Viridiplantae</taxon>
        <taxon>Streptophyta</taxon>
        <taxon>Embryophyta</taxon>
        <taxon>Tracheophyta</taxon>
        <taxon>Spermatophyta</taxon>
        <taxon>Magnoliopsida</taxon>
        <taxon>Proteales</taxon>
        <taxon>Proteaceae</taxon>
        <taxon>Protea</taxon>
    </lineage>
</organism>
<dbReference type="Proteomes" id="UP001141806">
    <property type="component" value="Unassembled WGS sequence"/>
</dbReference>
<dbReference type="InterPro" id="IPR035669">
    <property type="entry name" value="SGNH_plant_lipase-like"/>
</dbReference>
<keyword evidence="7" id="KW-1185">Reference proteome</keyword>
<dbReference type="EMBL" id="JAMYWD010000012">
    <property type="protein sequence ID" value="KAJ4953503.1"/>
    <property type="molecule type" value="Genomic_DNA"/>
</dbReference>
<comment type="caution">
    <text evidence="6">The sequence shown here is derived from an EMBL/GenBank/DDBJ whole genome shotgun (WGS) entry which is preliminary data.</text>
</comment>
<dbReference type="OrthoDB" id="1600564at2759"/>
<dbReference type="Pfam" id="PF00657">
    <property type="entry name" value="Lipase_GDSL"/>
    <property type="match status" value="1"/>
</dbReference>
<protein>
    <submittedName>
        <fullName evidence="6">Uncharacterized protein</fullName>
    </submittedName>
</protein>
<sequence>MSRITRNQARMNANNNAAANTNHNNVPNRNNVPPRDEEEQIPAVNVDNEMEGLTLTGRDVAQRQEARPHLQASTNLEGRGTMVIPTAKGVGTTCRIRMVNNKPTRRLKMYQVIPPNGETFFHKHVGRPSDGRLTIDFIAERLGQPYLSAYLDSLGTKFDRGANFAVSLATIRPSSKSLTGGGPSPFYLDVQVSQFQQFKNRTQGGIFPDFLPNNDYFAQALYVFDIGQNDIGLGLFSNQSPEQIKADIPDIISKFSNNVQAVYGLGGRSFWIHNTGPIGCFPYILTSFPVNASQTDPAGCATPYRFAVVQLRTQLPLAAITYVDIYAVKYLLISQANQFGFQQPLVACCGFGGKYSFTFNARCGQTTTVNGQPFFVGSCPDPSVRISWDGSHFTEAANKFVVDKIATGNFTDPPIPLQNACNRVSPA</sequence>
<dbReference type="PANTHER" id="PTHR22835:SF292">
    <property type="entry name" value="ESTERASE-LIKE ISOFORM X1"/>
    <property type="match status" value="1"/>
</dbReference>
<evidence type="ECO:0000256" key="1">
    <source>
        <dbReference type="ARBA" id="ARBA00008668"/>
    </source>
</evidence>
<feature type="compositionally biased region" description="Low complexity" evidence="5">
    <location>
        <begin position="1"/>
        <end position="31"/>
    </location>
</feature>
<keyword evidence="3" id="KW-0378">Hydrolase</keyword>